<keyword evidence="1 4" id="KW-0533">Nickel</keyword>
<dbReference type="Gene3D" id="3.30.2320.80">
    <property type="match status" value="1"/>
</dbReference>
<dbReference type="GO" id="GO:0051604">
    <property type="term" value="P:protein maturation"/>
    <property type="evidence" value="ECO:0007669"/>
    <property type="project" value="InterPro"/>
</dbReference>
<sequence length="141" mass="14761">MHELSIAQSIVDVAGAEARRLGASSVRVVYLAIGRLSGIEPGALLFSYELVAADTPLAGSRLVIEDIPIAIHCAPCAAIHELPGVNRFRCPVCDTPSGDIRRGRELDITGLEIDDGASTDFDSIDHDTSALGASQAPEIPA</sequence>
<protein>
    <recommendedName>
        <fullName evidence="4">Hydrogenase maturation factor HypA</fullName>
    </recommendedName>
</protein>
<feature type="binding site" evidence="4">
    <location>
        <position position="93"/>
    </location>
    <ligand>
        <name>Zn(2+)</name>
        <dbReference type="ChEBI" id="CHEBI:29105"/>
    </ligand>
</feature>
<keyword evidence="2 4" id="KW-0479">Metal-binding</keyword>
<dbReference type="HAMAP" id="MF_00213">
    <property type="entry name" value="HypA_HybF"/>
    <property type="match status" value="1"/>
</dbReference>
<dbReference type="Pfam" id="PF01155">
    <property type="entry name" value="HypA"/>
    <property type="match status" value="1"/>
</dbReference>
<dbReference type="Proteomes" id="UP000264071">
    <property type="component" value="Unassembled WGS sequence"/>
</dbReference>
<dbReference type="GO" id="GO:0008270">
    <property type="term" value="F:zinc ion binding"/>
    <property type="evidence" value="ECO:0007669"/>
    <property type="project" value="UniProtKB-UniRule"/>
</dbReference>
<evidence type="ECO:0000313" key="5">
    <source>
        <dbReference type="EMBL" id="HCT55875.1"/>
    </source>
</evidence>
<comment type="function">
    <text evidence="4">Involved in the maturation of [NiFe] hydrogenases. Required for nickel insertion into the metal center of the hydrogenase.</text>
</comment>
<dbReference type="PANTHER" id="PTHR34535:SF3">
    <property type="entry name" value="HYDROGENASE MATURATION FACTOR HYPA"/>
    <property type="match status" value="1"/>
</dbReference>
<evidence type="ECO:0000313" key="6">
    <source>
        <dbReference type="Proteomes" id="UP000264071"/>
    </source>
</evidence>
<accession>A0A3D4V449</accession>
<evidence type="ECO:0000256" key="2">
    <source>
        <dbReference type="ARBA" id="ARBA00022723"/>
    </source>
</evidence>
<feature type="binding site" evidence="4">
    <location>
        <position position="90"/>
    </location>
    <ligand>
        <name>Zn(2+)</name>
        <dbReference type="ChEBI" id="CHEBI:29105"/>
    </ligand>
</feature>
<dbReference type="EMBL" id="DPIY01000001">
    <property type="protein sequence ID" value="HCT55875.1"/>
    <property type="molecule type" value="Genomic_DNA"/>
</dbReference>
<comment type="caution">
    <text evidence="5">The sequence shown here is derived from an EMBL/GenBank/DDBJ whole genome shotgun (WGS) entry which is preliminary data.</text>
</comment>
<name>A0A3D4V449_9BACT</name>
<dbReference type="SMR" id="A0A3D4V449"/>
<dbReference type="OMA" id="ILLCPCG"/>
<keyword evidence="3 4" id="KW-0862">Zinc</keyword>
<feature type="binding site" evidence="4">
    <location>
        <position position="76"/>
    </location>
    <ligand>
        <name>Zn(2+)</name>
        <dbReference type="ChEBI" id="CHEBI:29105"/>
    </ligand>
</feature>
<dbReference type="GO" id="GO:0016151">
    <property type="term" value="F:nickel cation binding"/>
    <property type="evidence" value="ECO:0007669"/>
    <property type="project" value="UniProtKB-UniRule"/>
</dbReference>
<evidence type="ECO:0000256" key="4">
    <source>
        <dbReference type="HAMAP-Rule" id="MF_00213"/>
    </source>
</evidence>
<proteinExistence type="inferred from homology"/>
<evidence type="ECO:0000256" key="3">
    <source>
        <dbReference type="ARBA" id="ARBA00022833"/>
    </source>
</evidence>
<organism evidence="5 6">
    <name type="scientific">Gemmatimonas aurantiaca</name>
    <dbReference type="NCBI Taxonomy" id="173480"/>
    <lineage>
        <taxon>Bacteria</taxon>
        <taxon>Pseudomonadati</taxon>
        <taxon>Gemmatimonadota</taxon>
        <taxon>Gemmatimonadia</taxon>
        <taxon>Gemmatimonadales</taxon>
        <taxon>Gemmatimonadaceae</taxon>
        <taxon>Gemmatimonas</taxon>
    </lineage>
</organism>
<evidence type="ECO:0000256" key="1">
    <source>
        <dbReference type="ARBA" id="ARBA00022596"/>
    </source>
</evidence>
<comment type="similarity">
    <text evidence="4">Belongs to the HypA/HybF family.</text>
</comment>
<dbReference type="PANTHER" id="PTHR34535">
    <property type="entry name" value="HYDROGENASE MATURATION FACTOR HYPA"/>
    <property type="match status" value="1"/>
</dbReference>
<reference evidence="5 6" key="1">
    <citation type="journal article" date="2018" name="Nat. Biotechnol.">
        <title>A standardized bacterial taxonomy based on genome phylogeny substantially revises the tree of life.</title>
        <authorList>
            <person name="Parks D.H."/>
            <person name="Chuvochina M."/>
            <person name="Waite D.W."/>
            <person name="Rinke C."/>
            <person name="Skarshewski A."/>
            <person name="Chaumeil P.A."/>
            <person name="Hugenholtz P."/>
        </authorList>
    </citation>
    <scope>NUCLEOTIDE SEQUENCE [LARGE SCALE GENOMIC DNA]</scope>
    <source>
        <strain evidence="5">UBA8844</strain>
    </source>
</reference>
<feature type="binding site" evidence="4">
    <location>
        <position position="2"/>
    </location>
    <ligand>
        <name>Ni(2+)</name>
        <dbReference type="ChEBI" id="CHEBI:49786"/>
    </ligand>
</feature>
<dbReference type="AlphaFoldDB" id="A0A3D4V449"/>
<gene>
    <name evidence="4" type="primary">hypA</name>
    <name evidence="5" type="ORF">DGD08_01540</name>
</gene>
<dbReference type="PIRSF" id="PIRSF004761">
    <property type="entry name" value="Hydrgn_mat_HypA"/>
    <property type="match status" value="1"/>
</dbReference>
<feature type="binding site" evidence="4">
    <location>
        <position position="73"/>
    </location>
    <ligand>
        <name>Zn(2+)</name>
        <dbReference type="ChEBI" id="CHEBI:29105"/>
    </ligand>
</feature>
<dbReference type="InterPro" id="IPR000688">
    <property type="entry name" value="HypA/HybF"/>
</dbReference>